<comment type="cofactor">
    <cofactor evidence="1">
        <name>FAD</name>
        <dbReference type="ChEBI" id="CHEBI:57692"/>
    </cofactor>
</comment>
<dbReference type="GO" id="GO:0050660">
    <property type="term" value="F:flavin adenine dinucleotide binding"/>
    <property type="evidence" value="ECO:0007669"/>
    <property type="project" value="TreeGrafter"/>
</dbReference>
<dbReference type="SUPFAM" id="SSF56194">
    <property type="entry name" value="Uridine diphospho-N-Acetylenolpyruvylglucosamine reductase, MurB, C-terminal domain"/>
    <property type="match status" value="1"/>
</dbReference>
<dbReference type="InterPro" id="IPR011601">
    <property type="entry name" value="MurB_C"/>
</dbReference>
<reference evidence="3 4" key="1">
    <citation type="journal article" date="2015" name="Nature">
        <title>rRNA introns, odd ribosomes, and small enigmatic genomes across a large radiation of phyla.</title>
        <authorList>
            <person name="Brown C.T."/>
            <person name="Hug L.A."/>
            <person name="Thomas B.C."/>
            <person name="Sharon I."/>
            <person name="Castelle C.J."/>
            <person name="Singh A."/>
            <person name="Wilkins M.J."/>
            <person name="Williams K.H."/>
            <person name="Banfield J.F."/>
        </authorList>
    </citation>
    <scope>NUCLEOTIDE SEQUENCE [LARGE SCALE GENOMIC DNA]</scope>
</reference>
<dbReference type="GO" id="GO:0008762">
    <property type="term" value="F:UDP-N-acetylmuramate dehydrogenase activity"/>
    <property type="evidence" value="ECO:0007669"/>
    <property type="project" value="InterPro"/>
</dbReference>
<dbReference type="InterPro" id="IPR036635">
    <property type="entry name" value="MurB_C_sf"/>
</dbReference>
<sequence length="102" mass="11402">TRRKSLQPQKSAGCVWKNLSEKERERLGLESGGWGYIIDKILNLKGKRSGDAIISTKHAAFIENTGHAKAKDVINLMDLIKKESLKKLGIEPKSEIFIIGEK</sequence>
<protein>
    <submittedName>
        <fullName evidence="3">UDP-N-acetylenolpyruvoylglucosamine reductase</fullName>
    </submittedName>
</protein>
<dbReference type="Gene3D" id="3.90.78.10">
    <property type="entry name" value="UDP-N-acetylenolpyruvoylglucosamine reductase, C-terminal domain"/>
    <property type="match status" value="1"/>
</dbReference>
<accession>A0A0G0GXQ7</accession>
<proteinExistence type="predicted"/>
<dbReference type="PANTHER" id="PTHR21071">
    <property type="entry name" value="UDP-N-ACETYLENOLPYRUVOYLGLUCOSAMINE REDUCTASE"/>
    <property type="match status" value="1"/>
</dbReference>
<evidence type="ECO:0000313" key="4">
    <source>
        <dbReference type="Proteomes" id="UP000034852"/>
    </source>
</evidence>
<name>A0A0G0GXQ7_9BACT</name>
<dbReference type="Proteomes" id="UP000034852">
    <property type="component" value="Unassembled WGS sequence"/>
</dbReference>
<feature type="domain" description="UDP-N-acetylenolpyruvoylglucosamine reductase C-terminal" evidence="2">
    <location>
        <begin position="2"/>
        <end position="99"/>
    </location>
</feature>
<dbReference type="GO" id="GO:0005829">
    <property type="term" value="C:cytosol"/>
    <property type="evidence" value="ECO:0007669"/>
    <property type="project" value="TreeGrafter"/>
</dbReference>
<evidence type="ECO:0000259" key="2">
    <source>
        <dbReference type="Pfam" id="PF02873"/>
    </source>
</evidence>
<dbReference type="PANTHER" id="PTHR21071:SF4">
    <property type="entry name" value="UDP-N-ACETYLENOLPYRUVOYLGLUCOSAMINE REDUCTASE"/>
    <property type="match status" value="1"/>
</dbReference>
<comment type="caution">
    <text evidence="3">The sequence shown here is derived from an EMBL/GenBank/DDBJ whole genome shotgun (WGS) entry which is preliminary data.</text>
</comment>
<dbReference type="Pfam" id="PF02873">
    <property type="entry name" value="MurB_C"/>
    <property type="match status" value="1"/>
</dbReference>
<evidence type="ECO:0000313" key="3">
    <source>
        <dbReference type="EMBL" id="KKQ35758.1"/>
    </source>
</evidence>
<dbReference type="GO" id="GO:0071555">
    <property type="term" value="P:cell wall organization"/>
    <property type="evidence" value="ECO:0007669"/>
    <property type="project" value="TreeGrafter"/>
</dbReference>
<dbReference type="AlphaFoldDB" id="A0A0G0GXQ7"/>
<evidence type="ECO:0000256" key="1">
    <source>
        <dbReference type="ARBA" id="ARBA00001974"/>
    </source>
</evidence>
<organism evidence="3 4">
    <name type="scientific">candidate division WS6 bacterium GW2011_GWA2_37_6</name>
    <dbReference type="NCBI Taxonomy" id="1619087"/>
    <lineage>
        <taxon>Bacteria</taxon>
        <taxon>Candidatus Dojkabacteria</taxon>
    </lineage>
</organism>
<dbReference type="EMBL" id="LBTH01000016">
    <property type="protein sequence ID" value="KKQ35758.1"/>
    <property type="molecule type" value="Genomic_DNA"/>
</dbReference>
<dbReference type="InterPro" id="IPR003170">
    <property type="entry name" value="MurB"/>
</dbReference>
<gene>
    <name evidence="3" type="ORF">US52_C0016G0010</name>
</gene>
<feature type="non-terminal residue" evidence="3">
    <location>
        <position position="1"/>
    </location>
</feature>